<reference evidence="2" key="1">
    <citation type="submission" date="2020-11" db="EMBL/GenBank/DDBJ databases">
        <authorList>
            <person name="Tran Van P."/>
        </authorList>
    </citation>
    <scope>NUCLEOTIDE SEQUENCE</scope>
</reference>
<dbReference type="EMBL" id="OC320035">
    <property type="protein sequence ID" value="CAD7407020.1"/>
    <property type="molecule type" value="Genomic_DNA"/>
</dbReference>
<dbReference type="InterPro" id="IPR018808">
    <property type="entry name" value="Muniscin_C"/>
</dbReference>
<evidence type="ECO:0000259" key="1">
    <source>
        <dbReference type="Pfam" id="PF10291"/>
    </source>
</evidence>
<accession>A0A7R9D2R5</accession>
<name>A0A7R9D2R5_TIMCR</name>
<dbReference type="AlphaFoldDB" id="A0A7R9D2R5"/>
<gene>
    <name evidence="2" type="ORF">TCEB3V08_LOCUS8826</name>
</gene>
<dbReference type="Pfam" id="PF10291">
    <property type="entry name" value="muHD"/>
    <property type="match status" value="1"/>
</dbReference>
<protein>
    <recommendedName>
        <fullName evidence="1">Muniscin C-terminal domain-containing protein</fullName>
    </recommendedName>
</protein>
<organism evidence="2">
    <name type="scientific">Timema cristinae</name>
    <name type="common">Walking stick</name>
    <dbReference type="NCBI Taxonomy" id="61476"/>
    <lineage>
        <taxon>Eukaryota</taxon>
        <taxon>Metazoa</taxon>
        <taxon>Ecdysozoa</taxon>
        <taxon>Arthropoda</taxon>
        <taxon>Hexapoda</taxon>
        <taxon>Insecta</taxon>
        <taxon>Pterygota</taxon>
        <taxon>Neoptera</taxon>
        <taxon>Polyneoptera</taxon>
        <taxon>Phasmatodea</taxon>
        <taxon>Timematodea</taxon>
        <taxon>Timematoidea</taxon>
        <taxon>Timematidae</taxon>
        <taxon>Timema</taxon>
    </lineage>
</organism>
<evidence type="ECO:0000313" key="2">
    <source>
        <dbReference type="EMBL" id="CAD7407020.1"/>
    </source>
</evidence>
<sequence length="126" mass="13709">MLPRAQMFEKIKSKVGAGSCPFQLVAYWKCEQSHTDLKVDYKYNSHAMASPSPLLNLTLAVPVDGGFISMQSKPTAQCTLLHAPPPNPLTHTSLFAQTVLYSVSQGRTSRVVTCAVLSDLVVAIFL</sequence>
<proteinExistence type="predicted"/>
<feature type="domain" description="Muniscin C-terminal" evidence="1">
    <location>
        <begin position="14"/>
        <end position="76"/>
    </location>
</feature>